<dbReference type="InterPro" id="IPR058627">
    <property type="entry name" value="MdtA-like_C"/>
</dbReference>
<dbReference type="Gene3D" id="2.40.50.100">
    <property type="match status" value="1"/>
</dbReference>
<dbReference type="AlphaFoldDB" id="A0A1H4FQL4"/>
<proteinExistence type="inferred from homology"/>
<dbReference type="Gene3D" id="1.10.287.470">
    <property type="entry name" value="Helix hairpin bin"/>
    <property type="match status" value="1"/>
</dbReference>
<evidence type="ECO:0000259" key="5">
    <source>
        <dbReference type="Pfam" id="PF25967"/>
    </source>
</evidence>
<feature type="domain" description="Multidrug resistance protein MdtA-like beta-barrel" evidence="4">
    <location>
        <begin position="184"/>
        <end position="265"/>
    </location>
</feature>
<dbReference type="EMBL" id="FNRL01000027">
    <property type="protein sequence ID" value="SEA99575.1"/>
    <property type="molecule type" value="Genomic_DNA"/>
</dbReference>
<evidence type="ECO:0000313" key="6">
    <source>
        <dbReference type="EMBL" id="SEA99575.1"/>
    </source>
</evidence>
<dbReference type="InterPro" id="IPR006143">
    <property type="entry name" value="RND_pump_MFP"/>
</dbReference>
<dbReference type="PANTHER" id="PTHR30158">
    <property type="entry name" value="ACRA/E-RELATED COMPONENT OF DRUG EFFLUX TRANSPORTER"/>
    <property type="match status" value="1"/>
</dbReference>
<dbReference type="Gene3D" id="2.40.420.20">
    <property type="match status" value="1"/>
</dbReference>
<evidence type="ECO:0000313" key="7">
    <source>
        <dbReference type="Proteomes" id="UP000199656"/>
    </source>
</evidence>
<dbReference type="STRING" id="408074.SAMN05660909_04614"/>
<comment type="similarity">
    <text evidence="2">Belongs to the membrane fusion protein (MFP) (TC 8.A.1) family.</text>
</comment>
<organism evidence="6 7">
    <name type="scientific">Chitinophaga terrae</name>
    <name type="common">ex Kim and Jung 2007</name>
    <dbReference type="NCBI Taxonomy" id="408074"/>
    <lineage>
        <taxon>Bacteria</taxon>
        <taxon>Pseudomonadati</taxon>
        <taxon>Bacteroidota</taxon>
        <taxon>Chitinophagia</taxon>
        <taxon>Chitinophagales</taxon>
        <taxon>Chitinophagaceae</taxon>
        <taxon>Chitinophaga</taxon>
    </lineage>
</organism>
<evidence type="ECO:0000256" key="1">
    <source>
        <dbReference type="ARBA" id="ARBA00004196"/>
    </source>
</evidence>
<dbReference type="GO" id="GO:0030313">
    <property type="term" value="C:cell envelope"/>
    <property type="evidence" value="ECO:0007669"/>
    <property type="project" value="UniProtKB-SubCell"/>
</dbReference>
<dbReference type="Pfam" id="PF25944">
    <property type="entry name" value="Beta-barrel_RND"/>
    <property type="match status" value="1"/>
</dbReference>
<dbReference type="GO" id="GO:0046677">
    <property type="term" value="P:response to antibiotic"/>
    <property type="evidence" value="ECO:0007669"/>
    <property type="project" value="TreeGrafter"/>
</dbReference>
<dbReference type="Proteomes" id="UP000199656">
    <property type="component" value="Unassembled WGS sequence"/>
</dbReference>
<reference evidence="7" key="1">
    <citation type="submission" date="2016-10" db="EMBL/GenBank/DDBJ databases">
        <authorList>
            <person name="Varghese N."/>
            <person name="Submissions S."/>
        </authorList>
    </citation>
    <scope>NUCLEOTIDE SEQUENCE [LARGE SCALE GENOMIC DNA]</scope>
    <source>
        <strain evidence="7">DSM 23920</strain>
    </source>
</reference>
<feature type="domain" description="Multidrug resistance protein MdtA-like barrel-sandwich hybrid" evidence="3">
    <location>
        <begin position="51"/>
        <end position="173"/>
    </location>
</feature>
<dbReference type="Pfam" id="PF25917">
    <property type="entry name" value="BSH_RND"/>
    <property type="match status" value="1"/>
</dbReference>
<name>A0A1H4FQL4_9BACT</name>
<dbReference type="SUPFAM" id="SSF111369">
    <property type="entry name" value="HlyD-like secretion proteins"/>
    <property type="match status" value="1"/>
</dbReference>
<accession>A0A1H4FQL4</accession>
<dbReference type="PANTHER" id="PTHR30158:SF23">
    <property type="entry name" value="MULTIDRUG RESISTANCE PROTEIN MEXA"/>
    <property type="match status" value="1"/>
</dbReference>
<protein>
    <submittedName>
        <fullName evidence="6">Membrane fusion protein, multidrug efflux system</fullName>
    </submittedName>
</protein>
<dbReference type="InterPro" id="IPR058626">
    <property type="entry name" value="MdtA-like_b-barrel"/>
</dbReference>
<dbReference type="GO" id="GO:0005886">
    <property type="term" value="C:plasma membrane"/>
    <property type="evidence" value="ECO:0007669"/>
    <property type="project" value="TreeGrafter"/>
</dbReference>
<dbReference type="Pfam" id="PF25967">
    <property type="entry name" value="RND-MFP_C"/>
    <property type="match status" value="1"/>
</dbReference>
<dbReference type="NCBIfam" id="TIGR01730">
    <property type="entry name" value="RND_mfp"/>
    <property type="match status" value="1"/>
</dbReference>
<evidence type="ECO:0000259" key="4">
    <source>
        <dbReference type="Pfam" id="PF25944"/>
    </source>
</evidence>
<dbReference type="InterPro" id="IPR058625">
    <property type="entry name" value="MdtA-like_BSH"/>
</dbReference>
<dbReference type="GO" id="GO:0022857">
    <property type="term" value="F:transmembrane transporter activity"/>
    <property type="evidence" value="ECO:0007669"/>
    <property type="project" value="InterPro"/>
</dbReference>
<comment type="subcellular location">
    <subcellularLocation>
        <location evidence="1">Cell envelope</location>
    </subcellularLocation>
</comment>
<dbReference type="Gene3D" id="2.40.30.170">
    <property type="match status" value="1"/>
</dbReference>
<sequence length="355" mass="39708">MLSGLCALLCHFGCKPKTEEKEKEGQYFVTSPVYMDTAVTREYVSQIRSVRNIEIRAQERGYLETSYVDEGQVVKKGQLLFKIMPKIYESELQKATAEAKAAEIELKNTQALADKHIVSPNELALANTRLQKAKAEQALASVHLAFTEIRAPFDGIVDRLPRKIGSLIEEGDLLTTLSDNSQMYAYFNVAEPEYLDYAGSAAKNNKATVQLIQANNQVFKYPGVVETIESEFNNETGNIAFRATFPNPDRILRHGETGKVQMKVQLKNAMVIPQKATYEIQDKRYVYIVGKDNTLKSKEISIAAEMPDLFVVGSGIGAGDKILLEGVQKVKDEQKISYQYQAPEKVIAQLRLKAE</sequence>
<feature type="domain" description="Multidrug resistance protein MdtA-like C-terminal permuted SH3" evidence="5">
    <location>
        <begin position="268"/>
        <end position="329"/>
    </location>
</feature>
<evidence type="ECO:0000259" key="3">
    <source>
        <dbReference type="Pfam" id="PF25917"/>
    </source>
</evidence>
<gene>
    <name evidence="6" type="ORF">SAMN05660909_04614</name>
</gene>
<keyword evidence="7" id="KW-1185">Reference proteome</keyword>
<evidence type="ECO:0000256" key="2">
    <source>
        <dbReference type="ARBA" id="ARBA00009477"/>
    </source>
</evidence>